<gene>
    <name evidence="1" type="ORF">PGTUg99_035538</name>
</gene>
<dbReference type="EMBL" id="VDEP01000069">
    <property type="protein sequence ID" value="KAA1134353.1"/>
    <property type="molecule type" value="Genomic_DNA"/>
</dbReference>
<comment type="caution">
    <text evidence="1">The sequence shown here is derived from an EMBL/GenBank/DDBJ whole genome shotgun (WGS) entry which is preliminary data.</text>
</comment>
<dbReference type="Proteomes" id="UP000325313">
    <property type="component" value="Unassembled WGS sequence"/>
</dbReference>
<evidence type="ECO:0000313" key="1">
    <source>
        <dbReference type="EMBL" id="KAA1134353.1"/>
    </source>
</evidence>
<name>A0A5B0SB19_PUCGR</name>
<dbReference type="AlphaFoldDB" id="A0A5B0SB19"/>
<proteinExistence type="predicted"/>
<organism evidence="1 2">
    <name type="scientific">Puccinia graminis f. sp. tritici</name>
    <dbReference type="NCBI Taxonomy" id="56615"/>
    <lineage>
        <taxon>Eukaryota</taxon>
        <taxon>Fungi</taxon>
        <taxon>Dikarya</taxon>
        <taxon>Basidiomycota</taxon>
        <taxon>Pucciniomycotina</taxon>
        <taxon>Pucciniomycetes</taxon>
        <taxon>Pucciniales</taxon>
        <taxon>Pucciniaceae</taxon>
        <taxon>Puccinia</taxon>
    </lineage>
</organism>
<evidence type="ECO:0000313" key="2">
    <source>
        <dbReference type="Proteomes" id="UP000325313"/>
    </source>
</evidence>
<protein>
    <submittedName>
        <fullName evidence="1">Uncharacterized protein</fullName>
    </submittedName>
</protein>
<accession>A0A5B0SB19</accession>
<reference evidence="1 2" key="1">
    <citation type="submission" date="2019-05" db="EMBL/GenBank/DDBJ databases">
        <title>Emergence of the Ug99 lineage of the wheat stem rust pathogen through somatic hybridization.</title>
        <authorList>
            <person name="Li F."/>
            <person name="Upadhyaya N.M."/>
            <person name="Sperschneider J."/>
            <person name="Matny O."/>
            <person name="Nguyen-Phuc H."/>
            <person name="Mago R."/>
            <person name="Raley C."/>
            <person name="Miller M.E."/>
            <person name="Silverstein K.A.T."/>
            <person name="Henningsen E."/>
            <person name="Hirsch C.D."/>
            <person name="Visser B."/>
            <person name="Pretorius Z.A."/>
            <person name="Steffenson B.J."/>
            <person name="Schwessinger B."/>
            <person name="Dodds P.N."/>
            <person name="Figueroa M."/>
        </authorList>
    </citation>
    <scope>NUCLEOTIDE SEQUENCE [LARGE SCALE GENOMIC DNA]</scope>
    <source>
        <strain evidence="1 2">Ug99</strain>
    </source>
</reference>
<sequence length="84" mass="9502">MTATHQAKEEARPSPSYLFWLSQTTNPVRQRCGHICCIHGLIRSTSNHPQISTSIAEQVDRDECIERLEAEARLHAFEGPTTLK</sequence>